<proteinExistence type="predicted"/>
<evidence type="ECO:0000313" key="2">
    <source>
        <dbReference type="Proteomes" id="UP000429838"/>
    </source>
</evidence>
<dbReference type="AlphaFoldDB" id="A0A5M5X8G9"/>
<organism evidence="1 2">
    <name type="scientific">Bacteroides fragilis</name>
    <dbReference type="NCBI Taxonomy" id="817"/>
    <lineage>
        <taxon>Bacteria</taxon>
        <taxon>Pseudomonadati</taxon>
        <taxon>Bacteroidota</taxon>
        <taxon>Bacteroidia</taxon>
        <taxon>Bacteroidales</taxon>
        <taxon>Bacteroidaceae</taxon>
        <taxon>Bacteroides</taxon>
    </lineage>
</organism>
<dbReference type="Proteomes" id="UP000429838">
    <property type="component" value="Unassembled WGS sequence"/>
</dbReference>
<evidence type="ECO:0008006" key="3">
    <source>
        <dbReference type="Google" id="ProtNLM"/>
    </source>
</evidence>
<comment type="caution">
    <text evidence="1">The sequence shown here is derived from an EMBL/GenBank/DDBJ whole genome shotgun (WGS) entry which is preliminary data.</text>
</comment>
<name>A0A5M5X8G9_BACFG</name>
<sequence>MGKIILLNYADERFAVQQKYNFKSAKLLGGFDEFHLMSNKDIDEGFKQLNRDIFDIKRGGGLWLWKPYIILKTLKTIGDDDVLMYCDSGTVFMRNISCLINFMYGKKLDILLFDTPLLEMQFTKKNVLELFDSDGLKNQIMAGYIIMKKTEFTLRFIDEWLHLCQNINLLYDDGSIKQHDYYWAHREDQALLSLLAHSYNLPSFREPTQYGEHPWEYLGPGKFYCPLPHTESYYPQVLISSRNRHPIFLCAIEFIKSILYKGGIYTQKKYINRRGYKLTQLLDKEFVAF</sequence>
<reference evidence="1 2" key="1">
    <citation type="journal article" date="2019" name="Nat. Med.">
        <title>A library of human gut bacterial isolates paired with longitudinal multiomics data enables mechanistic microbiome research.</title>
        <authorList>
            <person name="Poyet M."/>
            <person name="Groussin M."/>
            <person name="Gibbons S.M."/>
            <person name="Avila-Pacheco J."/>
            <person name="Jiang X."/>
            <person name="Kearney S.M."/>
            <person name="Perrotta A.R."/>
            <person name="Berdy B."/>
            <person name="Zhao S."/>
            <person name="Lieberman T.D."/>
            <person name="Swanson P.K."/>
            <person name="Smith M."/>
            <person name="Roesemann S."/>
            <person name="Alexander J.E."/>
            <person name="Rich S.A."/>
            <person name="Livny J."/>
            <person name="Vlamakis H."/>
            <person name="Clish C."/>
            <person name="Bullock K."/>
            <person name="Deik A."/>
            <person name="Scott J."/>
            <person name="Pierce K.A."/>
            <person name="Xavier R.J."/>
            <person name="Alm E.J."/>
        </authorList>
    </citation>
    <scope>NUCLEOTIDE SEQUENCE [LARGE SCALE GENOMIC DNA]</scope>
    <source>
        <strain evidence="1 2">BIOML-A1</strain>
    </source>
</reference>
<accession>A0A5M5X8G9</accession>
<dbReference type="EMBL" id="VWAQ01000013">
    <property type="protein sequence ID" value="KAA5206733.1"/>
    <property type="molecule type" value="Genomic_DNA"/>
</dbReference>
<protein>
    <recommendedName>
        <fullName evidence="3">Nucleotide-diphospho-sugar transferase domain-containing protein</fullName>
    </recommendedName>
</protein>
<evidence type="ECO:0000313" key="1">
    <source>
        <dbReference type="EMBL" id="KAA5206733.1"/>
    </source>
</evidence>
<gene>
    <name evidence="1" type="ORF">F2Z25_15900</name>
</gene>